<proteinExistence type="predicted"/>
<dbReference type="AlphaFoldDB" id="A0A517R1C3"/>
<dbReference type="KEGG" id="svp:Pan189_20810"/>
<sequence length="89" mass="9780">MQTSGIVWQQDLGVSEKQAEQAVEYNPTTASQFGSILESLPIDYEQFSFVDLGSGKGRVLLMASEFPFREVVGVELSSQLHEIAANNID</sequence>
<dbReference type="RefSeq" id="WP_310821324.1">
    <property type="nucleotide sequence ID" value="NZ_CP036268.1"/>
</dbReference>
<dbReference type="GO" id="GO:0031151">
    <property type="term" value="F:histone H3K79 methyltransferase activity"/>
    <property type="evidence" value="ECO:0007669"/>
    <property type="project" value="InterPro"/>
</dbReference>
<accession>A0A517R1C3</accession>
<organism evidence="2 3">
    <name type="scientific">Stratiformator vulcanicus</name>
    <dbReference type="NCBI Taxonomy" id="2527980"/>
    <lineage>
        <taxon>Bacteria</taxon>
        <taxon>Pseudomonadati</taxon>
        <taxon>Planctomycetota</taxon>
        <taxon>Planctomycetia</taxon>
        <taxon>Planctomycetales</taxon>
        <taxon>Planctomycetaceae</taxon>
        <taxon>Stratiformator</taxon>
    </lineage>
</organism>
<dbReference type="EMBL" id="CP036268">
    <property type="protein sequence ID" value="QDT37699.1"/>
    <property type="molecule type" value="Genomic_DNA"/>
</dbReference>
<dbReference type="Pfam" id="PF08123">
    <property type="entry name" value="DOT1"/>
    <property type="match status" value="1"/>
</dbReference>
<dbReference type="InterPro" id="IPR025789">
    <property type="entry name" value="DOT1_dom"/>
</dbReference>
<evidence type="ECO:0000313" key="3">
    <source>
        <dbReference type="Proteomes" id="UP000317318"/>
    </source>
</evidence>
<evidence type="ECO:0000259" key="1">
    <source>
        <dbReference type="Pfam" id="PF08123"/>
    </source>
</evidence>
<feature type="domain" description="DOT1" evidence="1">
    <location>
        <begin position="25"/>
        <end position="86"/>
    </location>
</feature>
<name>A0A517R1C3_9PLAN</name>
<evidence type="ECO:0000313" key="2">
    <source>
        <dbReference type="EMBL" id="QDT37699.1"/>
    </source>
</evidence>
<keyword evidence="3" id="KW-1185">Reference proteome</keyword>
<reference evidence="2 3" key="1">
    <citation type="submission" date="2019-02" db="EMBL/GenBank/DDBJ databases">
        <title>Deep-cultivation of Planctomycetes and their phenomic and genomic characterization uncovers novel biology.</title>
        <authorList>
            <person name="Wiegand S."/>
            <person name="Jogler M."/>
            <person name="Boedeker C."/>
            <person name="Pinto D."/>
            <person name="Vollmers J."/>
            <person name="Rivas-Marin E."/>
            <person name="Kohn T."/>
            <person name="Peeters S.H."/>
            <person name="Heuer A."/>
            <person name="Rast P."/>
            <person name="Oberbeckmann S."/>
            <person name="Bunk B."/>
            <person name="Jeske O."/>
            <person name="Meyerdierks A."/>
            <person name="Storesund J.E."/>
            <person name="Kallscheuer N."/>
            <person name="Luecker S."/>
            <person name="Lage O.M."/>
            <person name="Pohl T."/>
            <person name="Merkel B.J."/>
            <person name="Hornburger P."/>
            <person name="Mueller R.-W."/>
            <person name="Bruemmer F."/>
            <person name="Labrenz M."/>
            <person name="Spormann A.M."/>
            <person name="Op den Camp H."/>
            <person name="Overmann J."/>
            <person name="Amann R."/>
            <person name="Jetten M.S.M."/>
            <person name="Mascher T."/>
            <person name="Medema M.H."/>
            <person name="Devos D.P."/>
            <person name="Kaster A.-K."/>
            <person name="Ovreas L."/>
            <person name="Rohde M."/>
            <person name="Galperin M.Y."/>
            <person name="Jogler C."/>
        </authorList>
    </citation>
    <scope>NUCLEOTIDE SEQUENCE [LARGE SCALE GENOMIC DNA]</scope>
    <source>
        <strain evidence="2 3">Pan189</strain>
    </source>
</reference>
<dbReference type="SUPFAM" id="SSF53335">
    <property type="entry name" value="S-adenosyl-L-methionine-dependent methyltransferases"/>
    <property type="match status" value="1"/>
</dbReference>
<dbReference type="Gene3D" id="3.40.50.150">
    <property type="entry name" value="Vaccinia Virus protein VP39"/>
    <property type="match status" value="1"/>
</dbReference>
<dbReference type="Proteomes" id="UP000317318">
    <property type="component" value="Chromosome"/>
</dbReference>
<dbReference type="InterPro" id="IPR029063">
    <property type="entry name" value="SAM-dependent_MTases_sf"/>
</dbReference>
<gene>
    <name evidence="2" type="ORF">Pan189_20810</name>
</gene>
<protein>
    <submittedName>
        <fullName evidence="2">Histone methylation protein DOT1</fullName>
    </submittedName>
</protein>